<dbReference type="OrthoDB" id="9803470at2"/>
<accession>A0A5R8MCL1</accession>
<evidence type="ECO:0000256" key="2">
    <source>
        <dbReference type="ARBA" id="ARBA00023015"/>
    </source>
</evidence>
<organism evidence="7 8">
    <name type="scientific">Halomonas urmiana</name>
    <dbReference type="NCBI Taxonomy" id="490901"/>
    <lineage>
        <taxon>Bacteria</taxon>
        <taxon>Pseudomonadati</taxon>
        <taxon>Pseudomonadota</taxon>
        <taxon>Gammaproteobacteria</taxon>
        <taxon>Oceanospirillales</taxon>
        <taxon>Halomonadaceae</taxon>
        <taxon>Halomonas</taxon>
    </lineage>
</organism>
<dbReference type="NCBIfam" id="NF008888">
    <property type="entry name" value="PRK11922.1"/>
    <property type="match status" value="1"/>
</dbReference>
<evidence type="ECO:0000313" key="7">
    <source>
        <dbReference type="EMBL" id="TLF47301.1"/>
    </source>
</evidence>
<sequence length="244" mass="27372">MTHGVRGLESPAQLASALAGEAEGELVARARRGDEAAVRELVRRFNPRLFRIARGLLDSDAAAEEAVQEAYMAAFTRLDTFRGTARFSTWLTRITINQARMQWRRRRPLEEYDTVDERDTDDTVVIFPGIGPDALEAGLGRREFRTLLEEALDELAPEFRLPFVMHEVEGMGVFAIARDLGINPATIKTRLFRARRKLRARLEAKMKGGFGEVFPFDGARCAGMAERVVERLVSAGRINPAGRR</sequence>
<evidence type="ECO:0000259" key="6">
    <source>
        <dbReference type="Pfam" id="PF08281"/>
    </source>
</evidence>
<comment type="similarity">
    <text evidence="1">Belongs to the sigma-70 factor family. ECF subfamily.</text>
</comment>
<gene>
    <name evidence="7" type="ORF">FEI13_16195</name>
</gene>
<feature type="domain" description="RNA polymerase sigma factor 70 region 4 type 2" evidence="6">
    <location>
        <begin position="147"/>
        <end position="198"/>
    </location>
</feature>
<dbReference type="GO" id="GO:0003677">
    <property type="term" value="F:DNA binding"/>
    <property type="evidence" value="ECO:0007669"/>
    <property type="project" value="InterPro"/>
</dbReference>
<dbReference type="InterPro" id="IPR013324">
    <property type="entry name" value="RNA_pol_sigma_r3/r4-like"/>
</dbReference>
<keyword evidence="4" id="KW-0804">Transcription</keyword>
<dbReference type="RefSeq" id="WP_138182551.1">
    <property type="nucleotide sequence ID" value="NZ_VBUI01000029.1"/>
</dbReference>
<dbReference type="InterPro" id="IPR013249">
    <property type="entry name" value="RNA_pol_sigma70_r4_t2"/>
</dbReference>
<keyword evidence="2" id="KW-0805">Transcription regulation</keyword>
<dbReference type="InterPro" id="IPR013325">
    <property type="entry name" value="RNA_pol_sigma_r2"/>
</dbReference>
<dbReference type="PANTHER" id="PTHR43133:SF51">
    <property type="entry name" value="RNA POLYMERASE SIGMA FACTOR"/>
    <property type="match status" value="1"/>
</dbReference>
<name>A0A5R8MCL1_9GAMM</name>
<reference evidence="7 8" key="1">
    <citation type="journal article" date="2007" name="Int. J. Syst. Evol. Microbiol.">
        <title>Halomonas saccharevitans sp. nov., Halomonas arcis sp. nov. and Halomonas subterranea sp. nov., halophilic bacteria isolated from hypersaline environments of China.</title>
        <authorList>
            <person name="Xu X.W."/>
            <person name="Wu Y.H."/>
            <person name="Zhou Z."/>
            <person name="Wang C.S."/>
            <person name="Zhou Y.G."/>
            <person name="Zhang H.B."/>
            <person name="Wang Y."/>
            <person name="Wu M."/>
        </authorList>
    </citation>
    <scope>NUCLEOTIDE SEQUENCE [LARGE SCALE GENOMIC DNA]</scope>
    <source>
        <strain evidence="7 8">TBZ3</strain>
    </source>
</reference>
<evidence type="ECO:0000313" key="8">
    <source>
        <dbReference type="Proteomes" id="UP000306973"/>
    </source>
</evidence>
<evidence type="ECO:0000256" key="4">
    <source>
        <dbReference type="ARBA" id="ARBA00023163"/>
    </source>
</evidence>
<evidence type="ECO:0000259" key="5">
    <source>
        <dbReference type="Pfam" id="PF04542"/>
    </source>
</evidence>
<proteinExistence type="inferred from homology"/>
<dbReference type="PANTHER" id="PTHR43133">
    <property type="entry name" value="RNA POLYMERASE ECF-TYPE SIGMA FACTO"/>
    <property type="match status" value="1"/>
</dbReference>
<dbReference type="GO" id="GO:0016987">
    <property type="term" value="F:sigma factor activity"/>
    <property type="evidence" value="ECO:0007669"/>
    <property type="project" value="UniProtKB-KW"/>
</dbReference>
<dbReference type="InterPro" id="IPR014284">
    <property type="entry name" value="RNA_pol_sigma-70_dom"/>
</dbReference>
<dbReference type="AlphaFoldDB" id="A0A5R8MCL1"/>
<dbReference type="Pfam" id="PF08281">
    <property type="entry name" value="Sigma70_r4_2"/>
    <property type="match status" value="1"/>
</dbReference>
<dbReference type="Proteomes" id="UP000306973">
    <property type="component" value="Unassembled WGS sequence"/>
</dbReference>
<dbReference type="Gene3D" id="1.10.1740.10">
    <property type="match status" value="1"/>
</dbReference>
<dbReference type="GO" id="GO:0006352">
    <property type="term" value="P:DNA-templated transcription initiation"/>
    <property type="evidence" value="ECO:0007669"/>
    <property type="project" value="InterPro"/>
</dbReference>
<dbReference type="EMBL" id="VBUI01000029">
    <property type="protein sequence ID" value="TLF47301.1"/>
    <property type="molecule type" value="Genomic_DNA"/>
</dbReference>
<dbReference type="Gene3D" id="1.10.10.10">
    <property type="entry name" value="Winged helix-like DNA-binding domain superfamily/Winged helix DNA-binding domain"/>
    <property type="match status" value="1"/>
</dbReference>
<feature type="domain" description="RNA polymerase sigma-70 region 2" evidence="5">
    <location>
        <begin position="41"/>
        <end position="107"/>
    </location>
</feature>
<comment type="caution">
    <text evidence="7">The sequence shown here is derived from an EMBL/GenBank/DDBJ whole genome shotgun (WGS) entry which is preliminary data.</text>
</comment>
<keyword evidence="8" id="KW-1185">Reference proteome</keyword>
<dbReference type="SUPFAM" id="SSF88946">
    <property type="entry name" value="Sigma2 domain of RNA polymerase sigma factors"/>
    <property type="match status" value="1"/>
</dbReference>
<dbReference type="SUPFAM" id="SSF88659">
    <property type="entry name" value="Sigma3 and sigma4 domains of RNA polymerase sigma factors"/>
    <property type="match status" value="1"/>
</dbReference>
<evidence type="ECO:0000256" key="3">
    <source>
        <dbReference type="ARBA" id="ARBA00023082"/>
    </source>
</evidence>
<dbReference type="NCBIfam" id="TIGR02937">
    <property type="entry name" value="sigma70-ECF"/>
    <property type="match status" value="1"/>
</dbReference>
<dbReference type="InterPro" id="IPR039425">
    <property type="entry name" value="RNA_pol_sigma-70-like"/>
</dbReference>
<protein>
    <submittedName>
        <fullName evidence="7">RNA polymerase sigma factor</fullName>
    </submittedName>
</protein>
<dbReference type="InterPro" id="IPR007627">
    <property type="entry name" value="RNA_pol_sigma70_r2"/>
</dbReference>
<dbReference type="Pfam" id="PF04542">
    <property type="entry name" value="Sigma70_r2"/>
    <property type="match status" value="1"/>
</dbReference>
<dbReference type="InterPro" id="IPR036388">
    <property type="entry name" value="WH-like_DNA-bd_sf"/>
</dbReference>
<keyword evidence="3" id="KW-0731">Sigma factor</keyword>
<evidence type="ECO:0000256" key="1">
    <source>
        <dbReference type="ARBA" id="ARBA00010641"/>
    </source>
</evidence>